<proteinExistence type="predicted"/>
<dbReference type="SUPFAM" id="SSF46689">
    <property type="entry name" value="Homeodomain-like"/>
    <property type="match status" value="2"/>
</dbReference>
<dbReference type="InterPro" id="IPR018060">
    <property type="entry name" value="HTH_AraC"/>
</dbReference>
<dbReference type="InterPro" id="IPR020449">
    <property type="entry name" value="Tscrpt_reg_AraC-type_HTH"/>
</dbReference>
<sequence>MTFEFTVHPGFNFIKSFGEHFNIPVKDDTLILPVSMGKGFIRFKEIEPGVKFALHHYTMSEDFHLIRKSPQENHDIVSIVFNSNEIPRDVTPDRQTAIQFLKNNGSSIQIASSALSTETIFPGGVEIYFGVIGIRREVLMTALGLDNVRGPLEMILHGDGLFFYHEKMVPDILRTLKQLSEVSDEDALSALYHKIKIHELIYLLFHKLLDRGNDKQRPVNKADIDKLAAIRTAILADLSQPPELSALAKMSGMSETKMKQLFKQTFGDTIYNYYQNERMQEAGFLLTQAGYSVSEAGYQLGFSNLSHFSRLFEKHFGATPKKYAAAG</sequence>
<dbReference type="Pfam" id="PF12833">
    <property type="entry name" value="HTH_18"/>
    <property type="match status" value="1"/>
</dbReference>
<evidence type="ECO:0000313" key="5">
    <source>
        <dbReference type="EMBL" id="TDX01550.1"/>
    </source>
</evidence>
<dbReference type="PRINTS" id="PR00032">
    <property type="entry name" value="HTHARAC"/>
</dbReference>
<dbReference type="AlphaFoldDB" id="A0A4R8DTE2"/>
<dbReference type="PROSITE" id="PS01124">
    <property type="entry name" value="HTH_ARAC_FAMILY_2"/>
    <property type="match status" value="1"/>
</dbReference>
<dbReference type="RefSeq" id="WP_133994184.1">
    <property type="nucleotide sequence ID" value="NZ_SODV01000001.1"/>
</dbReference>
<comment type="caution">
    <text evidence="5">The sequence shown here is derived from an EMBL/GenBank/DDBJ whole genome shotgun (WGS) entry which is preliminary data.</text>
</comment>
<name>A0A4R8DTE2_9BACT</name>
<keyword evidence="3" id="KW-0804">Transcription</keyword>
<dbReference type="PANTHER" id="PTHR47893">
    <property type="entry name" value="REGULATORY PROTEIN PCHR"/>
    <property type="match status" value="1"/>
</dbReference>
<organism evidence="5 6">
    <name type="scientific">Dinghuibacter silviterrae</name>
    <dbReference type="NCBI Taxonomy" id="1539049"/>
    <lineage>
        <taxon>Bacteria</taxon>
        <taxon>Pseudomonadati</taxon>
        <taxon>Bacteroidota</taxon>
        <taxon>Chitinophagia</taxon>
        <taxon>Chitinophagales</taxon>
        <taxon>Chitinophagaceae</taxon>
        <taxon>Dinghuibacter</taxon>
    </lineage>
</organism>
<accession>A0A4R8DTE2</accession>
<dbReference type="InterPro" id="IPR053142">
    <property type="entry name" value="PchR_regulatory_protein"/>
</dbReference>
<reference evidence="5 6" key="1">
    <citation type="submission" date="2019-03" db="EMBL/GenBank/DDBJ databases">
        <title>Genomic Encyclopedia of Type Strains, Phase IV (KMG-IV): sequencing the most valuable type-strain genomes for metagenomic binning, comparative biology and taxonomic classification.</title>
        <authorList>
            <person name="Goeker M."/>
        </authorList>
    </citation>
    <scope>NUCLEOTIDE SEQUENCE [LARGE SCALE GENOMIC DNA]</scope>
    <source>
        <strain evidence="5 6">DSM 100059</strain>
    </source>
</reference>
<feature type="domain" description="HTH araC/xylS-type" evidence="4">
    <location>
        <begin position="228"/>
        <end position="326"/>
    </location>
</feature>
<dbReference type="InterPro" id="IPR009057">
    <property type="entry name" value="Homeodomain-like_sf"/>
</dbReference>
<evidence type="ECO:0000256" key="1">
    <source>
        <dbReference type="ARBA" id="ARBA00023015"/>
    </source>
</evidence>
<evidence type="ECO:0000259" key="4">
    <source>
        <dbReference type="PROSITE" id="PS01124"/>
    </source>
</evidence>
<evidence type="ECO:0000256" key="3">
    <source>
        <dbReference type="ARBA" id="ARBA00023163"/>
    </source>
</evidence>
<protein>
    <submittedName>
        <fullName evidence="5">AraC family transcriptional regulator</fullName>
    </submittedName>
</protein>
<evidence type="ECO:0000256" key="2">
    <source>
        <dbReference type="ARBA" id="ARBA00023125"/>
    </source>
</evidence>
<dbReference type="EMBL" id="SODV01000001">
    <property type="protein sequence ID" value="TDX01550.1"/>
    <property type="molecule type" value="Genomic_DNA"/>
</dbReference>
<dbReference type="GO" id="GO:0003700">
    <property type="term" value="F:DNA-binding transcription factor activity"/>
    <property type="evidence" value="ECO:0007669"/>
    <property type="project" value="InterPro"/>
</dbReference>
<keyword evidence="2" id="KW-0238">DNA-binding</keyword>
<dbReference type="Proteomes" id="UP000294498">
    <property type="component" value="Unassembled WGS sequence"/>
</dbReference>
<dbReference type="SMART" id="SM00342">
    <property type="entry name" value="HTH_ARAC"/>
    <property type="match status" value="1"/>
</dbReference>
<gene>
    <name evidence="5" type="ORF">EDB95_2590</name>
</gene>
<dbReference type="OrthoDB" id="1156172at2"/>
<dbReference type="Gene3D" id="1.10.10.60">
    <property type="entry name" value="Homeodomain-like"/>
    <property type="match status" value="1"/>
</dbReference>
<dbReference type="GO" id="GO:0043565">
    <property type="term" value="F:sequence-specific DNA binding"/>
    <property type="evidence" value="ECO:0007669"/>
    <property type="project" value="InterPro"/>
</dbReference>
<dbReference type="PANTHER" id="PTHR47893:SF1">
    <property type="entry name" value="REGULATORY PROTEIN PCHR"/>
    <property type="match status" value="1"/>
</dbReference>
<keyword evidence="1" id="KW-0805">Transcription regulation</keyword>
<keyword evidence="6" id="KW-1185">Reference proteome</keyword>
<evidence type="ECO:0000313" key="6">
    <source>
        <dbReference type="Proteomes" id="UP000294498"/>
    </source>
</evidence>